<dbReference type="Pfam" id="PF00441">
    <property type="entry name" value="Acyl-CoA_dh_1"/>
    <property type="match status" value="1"/>
</dbReference>
<evidence type="ECO:0000259" key="2">
    <source>
        <dbReference type="Pfam" id="PF00441"/>
    </source>
</evidence>
<dbReference type="InterPro" id="IPR036250">
    <property type="entry name" value="AcylCo_DH-like_C"/>
</dbReference>
<gene>
    <name evidence="3" type="ORF">B1A_10115</name>
</gene>
<reference evidence="3" key="2">
    <citation type="journal article" date="2014" name="ISME J.">
        <title>Microbial stratification in low pH oxic and suboxic macroscopic growths along an acid mine drainage.</title>
        <authorList>
            <person name="Mendez-Garcia C."/>
            <person name="Mesa V."/>
            <person name="Sprenger R.R."/>
            <person name="Richter M."/>
            <person name="Diez M.S."/>
            <person name="Solano J."/>
            <person name="Bargiela R."/>
            <person name="Golyshina O.V."/>
            <person name="Manteca A."/>
            <person name="Ramos J.L."/>
            <person name="Gallego J.R."/>
            <person name="Llorente I."/>
            <person name="Martins Dos Santos V.A."/>
            <person name="Jensen O.N."/>
            <person name="Pelaez A.I."/>
            <person name="Sanchez J."/>
            <person name="Ferrer M."/>
        </authorList>
    </citation>
    <scope>NUCLEOTIDE SEQUENCE</scope>
</reference>
<dbReference type="SUPFAM" id="SSF47203">
    <property type="entry name" value="Acyl-CoA dehydrogenase C-terminal domain-like"/>
    <property type="match status" value="1"/>
</dbReference>
<keyword evidence="1" id="KW-0285">Flavoprotein</keyword>
<reference evidence="3" key="1">
    <citation type="submission" date="2013-08" db="EMBL/GenBank/DDBJ databases">
        <authorList>
            <person name="Mendez C."/>
            <person name="Richter M."/>
            <person name="Ferrer M."/>
            <person name="Sanchez J."/>
        </authorList>
    </citation>
    <scope>NUCLEOTIDE SEQUENCE</scope>
</reference>
<dbReference type="AlphaFoldDB" id="T1AVW6"/>
<feature type="domain" description="Acyl-CoA dehydrogenase/oxidase C-terminal" evidence="2">
    <location>
        <begin position="21"/>
        <end position="176"/>
    </location>
</feature>
<dbReference type="PANTHER" id="PTHR43884">
    <property type="entry name" value="ACYL-COA DEHYDROGENASE"/>
    <property type="match status" value="1"/>
</dbReference>
<feature type="non-terminal residue" evidence="3">
    <location>
        <position position="1"/>
    </location>
</feature>
<dbReference type="InterPro" id="IPR009075">
    <property type="entry name" value="AcylCo_DH/oxidase_C"/>
</dbReference>
<dbReference type="EMBL" id="AUZX01007202">
    <property type="protein sequence ID" value="EQD60493.1"/>
    <property type="molecule type" value="Genomic_DNA"/>
</dbReference>
<protein>
    <submittedName>
        <fullName evidence="3">Acyl-CoA dehydrogenase domain-containing protein</fullName>
    </submittedName>
</protein>
<name>T1AVW6_9ZZZZ</name>
<dbReference type="CDD" id="cd00567">
    <property type="entry name" value="ACAD"/>
    <property type="match status" value="1"/>
</dbReference>
<proteinExistence type="predicted"/>
<evidence type="ECO:0000313" key="3">
    <source>
        <dbReference type="EMBL" id="EQD60493.1"/>
    </source>
</evidence>
<organism evidence="3">
    <name type="scientific">mine drainage metagenome</name>
    <dbReference type="NCBI Taxonomy" id="410659"/>
    <lineage>
        <taxon>unclassified sequences</taxon>
        <taxon>metagenomes</taxon>
        <taxon>ecological metagenomes</taxon>
    </lineage>
</organism>
<evidence type="ECO:0000256" key="1">
    <source>
        <dbReference type="ARBA" id="ARBA00022630"/>
    </source>
</evidence>
<dbReference type="GO" id="GO:0003995">
    <property type="term" value="F:acyl-CoA dehydrogenase activity"/>
    <property type="evidence" value="ECO:0007669"/>
    <property type="project" value="TreeGrafter"/>
</dbReference>
<dbReference type="PANTHER" id="PTHR43884:SF37">
    <property type="entry name" value="ACYL-COA DEHYDROGENASE"/>
    <property type="match status" value="1"/>
</dbReference>
<dbReference type="Gene3D" id="1.20.140.10">
    <property type="entry name" value="Butyryl-CoA Dehydrogenase, subunit A, domain 3"/>
    <property type="match status" value="1"/>
</dbReference>
<sequence length="184" mass="21107">WGAFKMKDYDIPEENLIGTLDKGFNIIHEGFEFARAIISVISGGAALESIGRGIEYMKNRVAFGKEIVRYQGLQFSVAEHTARMETALDLGYRALWFYDQEQRFGKYDRFRVSKEIAKAKLLSTTWAFDAINDALQWQGAYGYSKDCPEEWALRGIRSFQLAEGSREIMKMIIARETIGKEFMS</sequence>
<comment type="caution">
    <text evidence="3">The sequence shown here is derived from an EMBL/GenBank/DDBJ whole genome shotgun (WGS) entry which is preliminary data.</text>
</comment>
<accession>T1AVW6</accession>